<dbReference type="SUPFAM" id="SSF56954">
    <property type="entry name" value="Outer membrane efflux proteins (OEP)"/>
    <property type="match status" value="1"/>
</dbReference>
<name>A0A3P3VIZ9_9GAMM</name>
<feature type="chain" id="PRO_5018139563" evidence="2">
    <location>
        <begin position="24"/>
        <end position="433"/>
    </location>
</feature>
<dbReference type="Gene3D" id="1.20.1600.10">
    <property type="entry name" value="Outer membrane efflux proteins (OEP)"/>
    <property type="match status" value="1"/>
</dbReference>
<dbReference type="InterPro" id="IPR003423">
    <property type="entry name" value="OMP_efflux"/>
</dbReference>
<comment type="similarity">
    <text evidence="1">Belongs to the outer membrane factor (OMF) (TC 1.B.17) family.</text>
</comment>
<feature type="signal peptide" evidence="2">
    <location>
        <begin position="1"/>
        <end position="23"/>
    </location>
</feature>
<dbReference type="RefSeq" id="WP_125016590.1">
    <property type="nucleotide sequence ID" value="NZ_QWEZ01000002.1"/>
</dbReference>
<accession>A0A3P3VIZ9</accession>
<keyword evidence="2" id="KW-0732">Signal</keyword>
<dbReference type="Pfam" id="PF02321">
    <property type="entry name" value="OEP"/>
    <property type="match status" value="2"/>
</dbReference>
<dbReference type="PANTHER" id="PTHR30203:SF24">
    <property type="entry name" value="BLR4935 PROTEIN"/>
    <property type="match status" value="1"/>
</dbReference>
<evidence type="ECO:0000313" key="4">
    <source>
        <dbReference type="Proteomes" id="UP000280792"/>
    </source>
</evidence>
<evidence type="ECO:0000256" key="2">
    <source>
        <dbReference type="SAM" id="SignalP"/>
    </source>
</evidence>
<dbReference type="Proteomes" id="UP000280792">
    <property type="component" value="Unassembled WGS sequence"/>
</dbReference>
<evidence type="ECO:0000256" key="1">
    <source>
        <dbReference type="ARBA" id="ARBA00007613"/>
    </source>
</evidence>
<sequence>MRVLPRLVLALGLLGSSLSPAYAQDLTLDQALQRALEMSPRLSEIEARYRAALEVPDQVGALPDPTLTLGMLNVPTDTFDLDQEPMTQMQVSFSQALPWLKARELASSAAQHQARATAAELDEARNMLRRDVSRTWWGLYFVERSLAVTDENLLRLREFNRIAQSRYRVGQGLQQDTLQAQLELSNQLSLQLSLQNQRRILSAQLNALLAQAAEATIGVDLDQQPVTVALPPLSQLIETALEQRPAIRQQQKLVEAAADRRAQAEVALRPDISLGGAYGYRQDAPNGADRADFLSFNIGIKLPIYAGSKQHKAISQRGQELISRQEALYVTQLNTRSEVVQAASDYQRAQEQQLLLLRGIIPQSQQTVASMLSGYQVNKVDFSALIQAQLMANRVQVQYWKTLSEGQQALATLYAATGGASQLIPENGERPHE</sequence>
<dbReference type="GO" id="GO:0015562">
    <property type="term" value="F:efflux transmembrane transporter activity"/>
    <property type="evidence" value="ECO:0007669"/>
    <property type="project" value="InterPro"/>
</dbReference>
<gene>
    <name evidence="3" type="ORF">D0544_12380</name>
</gene>
<evidence type="ECO:0000313" key="3">
    <source>
        <dbReference type="EMBL" id="RRJ82652.1"/>
    </source>
</evidence>
<reference evidence="3 4" key="1">
    <citation type="submission" date="2018-08" db="EMBL/GenBank/DDBJ databases">
        <authorList>
            <person name="Khan S.A."/>
        </authorList>
    </citation>
    <scope>NUCLEOTIDE SEQUENCE [LARGE SCALE GENOMIC DNA]</scope>
    <source>
        <strain evidence="3 4">GTF-13</strain>
    </source>
</reference>
<reference evidence="3 4" key="2">
    <citation type="submission" date="2018-12" db="EMBL/GenBank/DDBJ databases">
        <title>Simiduia agarivorans gen. nov., sp. nov., a marine, agarolytic bacterium isolated from shallow coastal water from Keelung, Taiwan.</title>
        <authorList>
            <person name="Shieh W.Y."/>
        </authorList>
    </citation>
    <scope>NUCLEOTIDE SEQUENCE [LARGE SCALE GENOMIC DNA]</scope>
    <source>
        <strain evidence="3 4">GTF-13</strain>
    </source>
</reference>
<organism evidence="3 4">
    <name type="scientific">Aestuariirhabdus litorea</name>
    <dbReference type="NCBI Taxonomy" id="2528527"/>
    <lineage>
        <taxon>Bacteria</taxon>
        <taxon>Pseudomonadati</taxon>
        <taxon>Pseudomonadota</taxon>
        <taxon>Gammaproteobacteria</taxon>
        <taxon>Oceanospirillales</taxon>
        <taxon>Aestuariirhabdaceae</taxon>
        <taxon>Aestuariirhabdus</taxon>
    </lineage>
</organism>
<proteinExistence type="inferred from homology"/>
<dbReference type="PANTHER" id="PTHR30203">
    <property type="entry name" value="OUTER MEMBRANE CATION EFFLUX PROTEIN"/>
    <property type="match status" value="1"/>
</dbReference>
<comment type="caution">
    <text evidence="3">The sequence shown here is derived from an EMBL/GenBank/DDBJ whole genome shotgun (WGS) entry which is preliminary data.</text>
</comment>
<protein>
    <submittedName>
        <fullName evidence="3">TolC family protein</fullName>
    </submittedName>
</protein>
<dbReference type="InterPro" id="IPR010131">
    <property type="entry name" value="MdtP/NodT-like"/>
</dbReference>
<dbReference type="AlphaFoldDB" id="A0A3P3VIZ9"/>
<keyword evidence="4" id="KW-1185">Reference proteome</keyword>
<dbReference type="EMBL" id="QWEZ01000002">
    <property type="protein sequence ID" value="RRJ82652.1"/>
    <property type="molecule type" value="Genomic_DNA"/>
</dbReference>